<feature type="signal peptide" evidence="1">
    <location>
        <begin position="1"/>
        <end position="21"/>
    </location>
</feature>
<reference evidence="3" key="1">
    <citation type="journal article" date="2022" name="Int. J. Syst. Evol. Microbiol.">
        <title>Anaeromyxobacter oryzae sp. nov., Anaeromyxobacter diazotrophicus sp. nov. and Anaeromyxobacter paludicola sp. nov., isolated from paddy soils.</title>
        <authorList>
            <person name="Itoh H."/>
            <person name="Xu Z."/>
            <person name="Mise K."/>
            <person name="Masuda Y."/>
            <person name="Ushijima N."/>
            <person name="Hayakawa C."/>
            <person name="Shiratori Y."/>
            <person name="Senoo K."/>
        </authorList>
    </citation>
    <scope>NUCLEOTIDE SEQUENCE [LARGE SCALE GENOMIC DNA]</scope>
    <source>
        <strain evidence="3">Red232</strain>
    </source>
</reference>
<keyword evidence="1" id="KW-0732">Signal</keyword>
<evidence type="ECO:0000313" key="3">
    <source>
        <dbReference type="Proteomes" id="UP001162891"/>
    </source>
</evidence>
<accession>A0ABM7X112</accession>
<proteinExistence type="predicted"/>
<dbReference type="EMBL" id="AP025591">
    <property type="protein sequence ID" value="BDG05412.1"/>
    <property type="molecule type" value="Genomic_DNA"/>
</dbReference>
<dbReference type="Proteomes" id="UP001162891">
    <property type="component" value="Chromosome"/>
</dbReference>
<dbReference type="RefSeq" id="WP_248354229.1">
    <property type="nucleotide sequence ID" value="NZ_AP025591.1"/>
</dbReference>
<evidence type="ECO:0000256" key="1">
    <source>
        <dbReference type="SAM" id="SignalP"/>
    </source>
</evidence>
<name>A0ABM7X112_9BACT</name>
<organism evidence="2 3">
    <name type="scientific">Anaeromyxobacter oryzae</name>
    <dbReference type="NCBI Taxonomy" id="2918170"/>
    <lineage>
        <taxon>Bacteria</taxon>
        <taxon>Pseudomonadati</taxon>
        <taxon>Myxococcota</taxon>
        <taxon>Myxococcia</taxon>
        <taxon>Myxococcales</taxon>
        <taxon>Cystobacterineae</taxon>
        <taxon>Anaeromyxobacteraceae</taxon>
        <taxon>Anaeromyxobacter</taxon>
    </lineage>
</organism>
<feature type="chain" id="PRO_5046966452" evidence="1">
    <location>
        <begin position="22"/>
        <end position="419"/>
    </location>
</feature>
<keyword evidence="3" id="KW-1185">Reference proteome</keyword>
<gene>
    <name evidence="2" type="ORF">AMOR_44080</name>
</gene>
<protein>
    <submittedName>
        <fullName evidence="2">Uncharacterized protein</fullName>
    </submittedName>
</protein>
<sequence>MLTRRLALALAVALLARPRTAAAQFDGTQALDTYGGPTITNGRVVGLAGAYAGVAEGLAGVPSNPAAVAHRRRHLDRPWDLDGVLTWYLPPPGDVAGQDLDNDGRLDGGLAARSSAELGGGLQAGRLGAGILARGWSTTAVHADGRRVQLDTADTWVALGWSGWQDSLVLGAAATTGRGTLTALAATGVVDARLRYSCERLRLGALWRPRGLPFRLGLAYDPGARARPDTDRAAFPVRTPAALVYPWSVSAGASAWLGANARRYNEPPPIALAVHPEWGEGPDWEPAARRPVLVTAQVDVIGPVANAVGLESTLVDGAPALASGRRPSLALRAGAEWEILPDWIRVRGGSYVEPSRTGAAPRWHGTFGVEQRIPCWPWDVQLALGGDVASRYRNVALSLGWWSDLGPVRAGADLTGGAR</sequence>
<evidence type="ECO:0000313" key="2">
    <source>
        <dbReference type="EMBL" id="BDG05412.1"/>
    </source>
</evidence>